<evidence type="ECO:0000313" key="2">
    <source>
        <dbReference type="EMBL" id="MEP0817448.1"/>
    </source>
</evidence>
<dbReference type="Proteomes" id="UP001464891">
    <property type="component" value="Unassembled WGS sequence"/>
</dbReference>
<evidence type="ECO:0000259" key="1">
    <source>
        <dbReference type="Pfam" id="PF00561"/>
    </source>
</evidence>
<dbReference type="PANTHER" id="PTHR43798">
    <property type="entry name" value="MONOACYLGLYCEROL LIPASE"/>
    <property type="match status" value="1"/>
</dbReference>
<dbReference type="InterPro" id="IPR000073">
    <property type="entry name" value="AB_hydrolase_1"/>
</dbReference>
<dbReference type="PRINTS" id="PR00111">
    <property type="entry name" value="ABHYDROLASE"/>
</dbReference>
<dbReference type="Gene3D" id="3.40.50.1820">
    <property type="entry name" value="alpha/beta hydrolase"/>
    <property type="match status" value="1"/>
</dbReference>
<name>A0ABV0J862_9CYAN</name>
<dbReference type="Pfam" id="PF00561">
    <property type="entry name" value="Abhydrolase_1"/>
    <property type="match status" value="1"/>
</dbReference>
<feature type="domain" description="AB hydrolase-1" evidence="1">
    <location>
        <begin position="39"/>
        <end position="137"/>
    </location>
</feature>
<dbReference type="SUPFAM" id="SSF53474">
    <property type="entry name" value="alpha/beta-Hydrolases"/>
    <property type="match status" value="1"/>
</dbReference>
<dbReference type="PANTHER" id="PTHR43798:SF33">
    <property type="entry name" value="HYDROLASE, PUTATIVE (AFU_ORTHOLOGUE AFUA_2G14860)-RELATED"/>
    <property type="match status" value="1"/>
</dbReference>
<gene>
    <name evidence="2" type="ORF">NC998_10110</name>
</gene>
<accession>A0ABV0J862</accession>
<dbReference type="RefSeq" id="WP_348252048.1">
    <property type="nucleotide sequence ID" value="NZ_JAMPKM010000004.1"/>
</dbReference>
<dbReference type="InterPro" id="IPR029058">
    <property type="entry name" value="AB_hydrolase_fold"/>
</dbReference>
<sequence>MLTELESLPDPRILTIPLQFGQLDTSSQPAAYLEMGSGPTLVLLHGFLGTGACWLPLMQKLRSHYRCISLDLLGFGNSGKPAIRYDIATEVAFVRQVVEALNLGSCYFIGHSFGGWVAAAYALQYPNAVNGLVLAAAAGIRDDSFCGRYDHLRPLLWPVPVVDWGLHLVKPLAGLLGQRAAIAQLSWFRQELKAQPAARSFLLDRLRPEDAIDTVEQQIHQLRLPTLVITGDRDETIPLWHSQTYAKQIPSAELAIIPEADHALPQKYADEMAELILQFFANQTDAISRHSSTHPSSS</sequence>
<comment type="caution">
    <text evidence="2">The sequence shown here is derived from an EMBL/GenBank/DDBJ whole genome shotgun (WGS) entry which is preliminary data.</text>
</comment>
<protein>
    <submittedName>
        <fullName evidence="2">Alpha/beta hydrolase</fullName>
    </submittedName>
</protein>
<organism evidence="2 3">
    <name type="scientific">Trichocoleus desertorum GB2-A4</name>
    <dbReference type="NCBI Taxonomy" id="2933944"/>
    <lineage>
        <taxon>Bacteria</taxon>
        <taxon>Bacillati</taxon>
        <taxon>Cyanobacteriota</taxon>
        <taxon>Cyanophyceae</taxon>
        <taxon>Leptolyngbyales</taxon>
        <taxon>Trichocoleusaceae</taxon>
        <taxon>Trichocoleus</taxon>
    </lineage>
</organism>
<proteinExistence type="predicted"/>
<evidence type="ECO:0000313" key="3">
    <source>
        <dbReference type="Proteomes" id="UP001464891"/>
    </source>
</evidence>
<keyword evidence="2" id="KW-0378">Hydrolase</keyword>
<dbReference type="InterPro" id="IPR050266">
    <property type="entry name" value="AB_hydrolase_sf"/>
</dbReference>
<reference evidence="2 3" key="1">
    <citation type="submission" date="2022-04" db="EMBL/GenBank/DDBJ databases">
        <title>Positive selection, recombination, and allopatry shape intraspecific diversity of widespread and dominant cyanobacteria.</title>
        <authorList>
            <person name="Wei J."/>
            <person name="Shu W."/>
            <person name="Hu C."/>
        </authorList>
    </citation>
    <scope>NUCLEOTIDE SEQUENCE [LARGE SCALE GENOMIC DNA]</scope>
    <source>
        <strain evidence="2 3">GB2-A4</strain>
    </source>
</reference>
<dbReference type="GO" id="GO:0016787">
    <property type="term" value="F:hydrolase activity"/>
    <property type="evidence" value="ECO:0007669"/>
    <property type="project" value="UniProtKB-KW"/>
</dbReference>
<keyword evidence="3" id="KW-1185">Reference proteome</keyword>
<dbReference type="EMBL" id="JAMPKM010000004">
    <property type="protein sequence ID" value="MEP0817448.1"/>
    <property type="molecule type" value="Genomic_DNA"/>
</dbReference>